<evidence type="ECO:0000256" key="5">
    <source>
        <dbReference type="ARBA" id="ARBA00023136"/>
    </source>
</evidence>
<keyword evidence="5 6" id="KW-0472">Membrane</keyword>
<dbReference type="GO" id="GO:0005886">
    <property type="term" value="C:plasma membrane"/>
    <property type="evidence" value="ECO:0007669"/>
    <property type="project" value="UniProtKB-SubCell"/>
</dbReference>
<evidence type="ECO:0000256" key="2">
    <source>
        <dbReference type="ARBA" id="ARBA00022475"/>
    </source>
</evidence>
<dbReference type="GO" id="GO:0033228">
    <property type="term" value="P:cysteine export across plasma membrane"/>
    <property type="evidence" value="ECO:0007669"/>
    <property type="project" value="TreeGrafter"/>
</dbReference>
<keyword evidence="4 6" id="KW-1133">Transmembrane helix</keyword>
<comment type="caution">
    <text evidence="7">The sequence shown here is derived from an EMBL/GenBank/DDBJ whole genome shotgun (WGS) entry which is preliminary data.</text>
</comment>
<dbReference type="RefSeq" id="WP_142893781.1">
    <property type="nucleotide sequence ID" value="NZ_ML660164.1"/>
</dbReference>
<evidence type="ECO:0000256" key="3">
    <source>
        <dbReference type="ARBA" id="ARBA00022692"/>
    </source>
</evidence>
<dbReference type="EMBL" id="VIKS01000007">
    <property type="protein sequence ID" value="TQV87603.1"/>
    <property type="molecule type" value="Genomic_DNA"/>
</dbReference>
<evidence type="ECO:0000256" key="6">
    <source>
        <dbReference type="SAM" id="Phobius"/>
    </source>
</evidence>
<dbReference type="Pfam" id="PF01810">
    <property type="entry name" value="LysE"/>
    <property type="match status" value="1"/>
</dbReference>
<dbReference type="OrthoDB" id="9812084at2"/>
<accession>A0A545UDV5</accession>
<feature type="transmembrane region" description="Helical" evidence="6">
    <location>
        <begin position="40"/>
        <end position="62"/>
    </location>
</feature>
<protein>
    <submittedName>
        <fullName evidence="7">LysE family translocator</fullName>
    </submittedName>
</protein>
<evidence type="ECO:0000313" key="7">
    <source>
        <dbReference type="EMBL" id="TQV87603.1"/>
    </source>
</evidence>
<evidence type="ECO:0000256" key="1">
    <source>
        <dbReference type="ARBA" id="ARBA00004651"/>
    </source>
</evidence>
<organism evidence="7 8">
    <name type="scientific">Aliikangiella coralliicola</name>
    <dbReference type="NCBI Taxonomy" id="2592383"/>
    <lineage>
        <taxon>Bacteria</taxon>
        <taxon>Pseudomonadati</taxon>
        <taxon>Pseudomonadota</taxon>
        <taxon>Gammaproteobacteria</taxon>
        <taxon>Oceanospirillales</taxon>
        <taxon>Pleioneaceae</taxon>
        <taxon>Aliikangiella</taxon>
    </lineage>
</organism>
<dbReference type="Proteomes" id="UP000315439">
    <property type="component" value="Unassembled WGS sequence"/>
</dbReference>
<keyword evidence="3 6" id="KW-0812">Transmembrane</keyword>
<evidence type="ECO:0000313" key="8">
    <source>
        <dbReference type="Proteomes" id="UP000315439"/>
    </source>
</evidence>
<sequence length="204" mass="22608">MEYTALILFTLATSITPGPNNVMIMTSGANHGFRKSIPHLLGIDLGFPIMLIAIGLGAGQIFQQSPSIFIWLKIIGSLYLTYLAYKIATAPVQNFEAKKAKPMTFFQAVLFQWVNPKAWIMCIGAVVTYTVAEGSYFQQVLVIALLFFTFGSPCTVTWLWFGSSLKKVLSNPKYLRAFNLSMGLLLMASLLPVLRDLYASFSID</sequence>
<feature type="transmembrane region" description="Helical" evidence="6">
    <location>
        <begin position="136"/>
        <end position="162"/>
    </location>
</feature>
<evidence type="ECO:0000256" key="4">
    <source>
        <dbReference type="ARBA" id="ARBA00022989"/>
    </source>
</evidence>
<keyword evidence="2" id="KW-1003">Cell membrane</keyword>
<feature type="transmembrane region" description="Helical" evidence="6">
    <location>
        <begin position="174"/>
        <end position="194"/>
    </location>
</feature>
<reference evidence="7 8" key="1">
    <citation type="submission" date="2019-07" db="EMBL/GenBank/DDBJ databases">
        <title>Draft genome for Aliikangiella sp. M105.</title>
        <authorList>
            <person name="Wang G."/>
        </authorList>
    </citation>
    <scope>NUCLEOTIDE SEQUENCE [LARGE SCALE GENOMIC DNA]</scope>
    <source>
        <strain evidence="7 8">M105</strain>
    </source>
</reference>
<proteinExistence type="predicted"/>
<keyword evidence="8" id="KW-1185">Reference proteome</keyword>
<dbReference type="GO" id="GO:0015171">
    <property type="term" value="F:amino acid transmembrane transporter activity"/>
    <property type="evidence" value="ECO:0007669"/>
    <property type="project" value="TreeGrafter"/>
</dbReference>
<gene>
    <name evidence="7" type="ORF">FLL46_12085</name>
</gene>
<dbReference type="AlphaFoldDB" id="A0A545UDV5"/>
<dbReference type="PANTHER" id="PTHR30086">
    <property type="entry name" value="ARGININE EXPORTER PROTEIN ARGO"/>
    <property type="match status" value="1"/>
</dbReference>
<name>A0A545UDV5_9GAMM</name>
<feature type="transmembrane region" description="Helical" evidence="6">
    <location>
        <begin position="105"/>
        <end position="130"/>
    </location>
</feature>
<dbReference type="InterPro" id="IPR001123">
    <property type="entry name" value="LeuE-type"/>
</dbReference>
<dbReference type="PANTHER" id="PTHR30086:SF20">
    <property type="entry name" value="ARGININE EXPORTER PROTEIN ARGO-RELATED"/>
    <property type="match status" value="1"/>
</dbReference>
<comment type="subcellular location">
    <subcellularLocation>
        <location evidence="1">Cell membrane</location>
        <topology evidence="1">Multi-pass membrane protein</topology>
    </subcellularLocation>
</comment>
<feature type="transmembrane region" description="Helical" evidence="6">
    <location>
        <begin position="68"/>
        <end position="85"/>
    </location>
</feature>